<evidence type="ECO:0000256" key="1">
    <source>
        <dbReference type="SAM" id="Phobius"/>
    </source>
</evidence>
<name>A0A8D9BTL9_9HEMI</name>
<proteinExistence type="predicted"/>
<keyword evidence="1" id="KW-0812">Transmembrane</keyword>
<keyword evidence="1" id="KW-1133">Transmembrane helix</keyword>
<protein>
    <submittedName>
        <fullName evidence="2">Uncharacterized protein</fullName>
    </submittedName>
</protein>
<keyword evidence="1" id="KW-0472">Membrane</keyword>
<sequence length="102" mass="12173">MAKNSVYFKPMTLIRYTVHIFKLFLFFIIIPRLCTYLPTKINNEEKMPSQISNLYSNIMEFKLFQTFSKVCGCLELFFLLHIIYLSKSKAFIQFFLIMNFGT</sequence>
<accession>A0A8D9BTL9</accession>
<dbReference type="AlphaFoldDB" id="A0A8D9BTL9"/>
<organism evidence="2">
    <name type="scientific">Cacopsylla melanoneura</name>
    <dbReference type="NCBI Taxonomy" id="428564"/>
    <lineage>
        <taxon>Eukaryota</taxon>
        <taxon>Metazoa</taxon>
        <taxon>Ecdysozoa</taxon>
        <taxon>Arthropoda</taxon>
        <taxon>Hexapoda</taxon>
        <taxon>Insecta</taxon>
        <taxon>Pterygota</taxon>
        <taxon>Neoptera</taxon>
        <taxon>Paraneoptera</taxon>
        <taxon>Hemiptera</taxon>
        <taxon>Sternorrhyncha</taxon>
        <taxon>Psylloidea</taxon>
        <taxon>Psyllidae</taxon>
        <taxon>Psyllinae</taxon>
        <taxon>Cacopsylla</taxon>
    </lineage>
</organism>
<reference evidence="2" key="1">
    <citation type="submission" date="2021-05" db="EMBL/GenBank/DDBJ databases">
        <authorList>
            <person name="Alioto T."/>
            <person name="Alioto T."/>
            <person name="Gomez Garrido J."/>
        </authorList>
    </citation>
    <scope>NUCLEOTIDE SEQUENCE</scope>
</reference>
<feature type="transmembrane region" description="Helical" evidence="1">
    <location>
        <begin position="63"/>
        <end position="85"/>
    </location>
</feature>
<feature type="transmembrane region" description="Helical" evidence="1">
    <location>
        <begin position="12"/>
        <end position="30"/>
    </location>
</feature>
<evidence type="ECO:0000313" key="2">
    <source>
        <dbReference type="EMBL" id="CAG6790006.1"/>
    </source>
</evidence>
<dbReference type="EMBL" id="HBUF01667756">
    <property type="protein sequence ID" value="CAG6790006.1"/>
    <property type="molecule type" value="Transcribed_RNA"/>
</dbReference>